<feature type="binding site" evidence="9">
    <location>
        <position position="268"/>
    </location>
    <ligand>
        <name>Zn(2+)</name>
        <dbReference type="ChEBI" id="CHEBI:29105"/>
        <label>2</label>
        <note>catalytic</note>
    </ligand>
</feature>
<dbReference type="InterPro" id="IPR036866">
    <property type="entry name" value="RibonucZ/Hydroxyglut_hydro"/>
</dbReference>
<dbReference type="GO" id="GO:0042781">
    <property type="term" value="F:3'-tRNA processing endoribonuclease activity"/>
    <property type="evidence" value="ECO:0007669"/>
    <property type="project" value="UniProtKB-UniRule"/>
</dbReference>
<keyword evidence="3 9" id="KW-0819">tRNA processing</keyword>
<dbReference type="InterPro" id="IPR013471">
    <property type="entry name" value="RNase_Z/BN"/>
</dbReference>
<comment type="cofactor">
    <cofactor evidence="9">
        <name>Zn(2+)</name>
        <dbReference type="ChEBI" id="CHEBI:29105"/>
    </cofactor>
    <text evidence="9">Binds 2 Zn(2+) ions.</text>
</comment>
<feature type="binding site" evidence="9">
    <location>
        <position position="210"/>
    </location>
    <ligand>
        <name>Zn(2+)</name>
        <dbReference type="ChEBI" id="CHEBI:29105"/>
        <label>1</label>
        <note>catalytic</note>
    </ligand>
</feature>
<evidence type="ECO:0000256" key="1">
    <source>
        <dbReference type="ARBA" id="ARBA00000402"/>
    </source>
</evidence>
<dbReference type="OrthoDB" id="85118at2157"/>
<dbReference type="NCBIfam" id="NF000801">
    <property type="entry name" value="PRK00055.1-3"/>
    <property type="match status" value="1"/>
</dbReference>
<feature type="binding site" evidence="9">
    <location>
        <position position="61"/>
    </location>
    <ligand>
        <name>Zn(2+)</name>
        <dbReference type="ChEBI" id="CHEBI:29105"/>
        <label>1</label>
        <note>catalytic</note>
    </ligand>
</feature>
<feature type="binding site" evidence="9">
    <location>
        <position position="210"/>
    </location>
    <ligand>
        <name>Zn(2+)</name>
        <dbReference type="ChEBI" id="CHEBI:29105"/>
        <label>2</label>
        <note>catalytic</note>
    </ligand>
</feature>
<feature type="binding site" evidence="9">
    <location>
        <position position="65"/>
    </location>
    <ligand>
        <name>Zn(2+)</name>
        <dbReference type="ChEBI" id="CHEBI:29105"/>
        <label>2</label>
        <note>catalytic</note>
    </ligand>
</feature>
<feature type="binding site" evidence="9">
    <location>
        <position position="139"/>
    </location>
    <ligand>
        <name>Zn(2+)</name>
        <dbReference type="ChEBI" id="CHEBI:29105"/>
        <label>1</label>
        <note>catalytic</note>
    </ligand>
</feature>
<accession>A0A1N7BF19</accession>
<keyword evidence="6 9" id="KW-0255">Endonuclease</keyword>
<organism evidence="10 11">
    <name type="scientific">Haladaptatus litoreus</name>
    <dbReference type="NCBI Taxonomy" id="553468"/>
    <lineage>
        <taxon>Archaea</taxon>
        <taxon>Methanobacteriati</taxon>
        <taxon>Methanobacteriota</taxon>
        <taxon>Stenosarchaea group</taxon>
        <taxon>Halobacteria</taxon>
        <taxon>Halobacteriales</taxon>
        <taxon>Haladaptataceae</taxon>
        <taxon>Haladaptatus</taxon>
    </lineage>
</organism>
<name>A0A1N7BF19_9EURY</name>
<evidence type="ECO:0000256" key="2">
    <source>
        <dbReference type="ARBA" id="ARBA00011738"/>
    </source>
</evidence>
<evidence type="ECO:0000256" key="6">
    <source>
        <dbReference type="ARBA" id="ARBA00022759"/>
    </source>
</evidence>
<dbReference type="HAMAP" id="MF_01818">
    <property type="entry name" value="RNase_Z_BN"/>
    <property type="match status" value="1"/>
</dbReference>
<dbReference type="FunFam" id="3.60.15.10:FF:000002">
    <property type="entry name" value="Ribonuclease Z"/>
    <property type="match status" value="1"/>
</dbReference>
<comment type="catalytic activity">
    <reaction evidence="1 9">
        <text>Endonucleolytic cleavage of RNA, removing extra 3' nucleotides from tRNA precursor, generating 3' termini of tRNAs. A 3'-hydroxy group is left at the tRNA terminus and a 5'-phosphoryl group is left at the trailer molecule.</text>
        <dbReference type="EC" id="3.1.26.11"/>
    </reaction>
</comment>
<keyword evidence="5 9" id="KW-0479">Metal-binding</keyword>
<protein>
    <recommendedName>
        <fullName evidence="9">Ribonuclease Z</fullName>
        <shortName evidence="9">RNase Z</shortName>
        <ecNumber evidence="9">3.1.26.11</ecNumber>
    </recommendedName>
    <alternativeName>
        <fullName evidence="9">tRNA 3 endonuclease</fullName>
    </alternativeName>
    <alternativeName>
        <fullName evidence="9">tRNase Z</fullName>
    </alternativeName>
</protein>
<reference evidence="11" key="1">
    <citation type="submission" date="2017-01" db="EMBL/GenBank/DDBJ databases">
        <authorList>
            <person name="Varghese N."/>
            <person name="Submissions S."/>
        </authorList>
    </citation>
    <scope>NUCLEOTIDE SEQUENCE [LARGE SCALE GENOMIC DNA]</scope>
    <source>
        <strain evidence="11">CGMCC 1.7737</strain>
    </source>
</reference>
<dbReference type="GO" id="GO:0042802">
    <property type="term" value="F:identical protein binding"/>
    <property type="evidence" value="ECO:0007669"/>
    <property type="project" value="UniProtKB-ARBA"/>
</dbReference>
<evidence type="ECO:0000256" key="9">
    <source>
        <dbReference type="HAMAP-Rule" id="MF_01818"/>
    </source>
</evidence>
<dbReference type="Gene3D" id="3.60.15.10">
    <property type="entry name" value="Ribonuclease Z/Hydroxyacylglutathione hydrolase-like"/>
    <property type="match status" value="1"/>
</dbReference>
<sequence length="308" mass="33827">MSMRVTFLGTSGAVPTTERNPSAILVNREGDRLLFDAAEGTQRQMMRFGTGFTVSDLFISHLHGDHVLGIPGLVQTWNFNDRDDPLMIYTPRGTGDDIDTLVHAVGSQPSFPIHITEVAPGEVAVRRDDYEVRAFRTDHETNSVGYALVEDDRKGRFDREHAEELGVPVGPKFQQLHAGNPVELEDGTVVKPEQVVGDPRPGRKFVYTADTRPSEQVVSVAEDADLLVHDATFAEDRAERAKKTAHSTAAEAGNIAQRAGAIRLALMHVSSRYAGNVSAHLREAREEFDGEVFAPDDGDIIDVPYREG</sequence>
<proteinExistence type="inferred from homology"/>
<dbReference type="CDD" id="cd07717">
    <property type="entry name" value="RNaseZ_ZiPD-like_MBL-fold"/>
    <property type="match status" value="1"/>
</dbReference>
<evidence type="ECO:0000256" key="7">
    <source>
        <dbReference type="ARBA" id="ARBA00022801"/>
    </source>
</evidence>
<evidence type="ECO:0000313" key="11">
    <source>
        <dbReference type="Proteomes" id="UP000186914"/>
    </source>
</evidence>
<feature type="binding site" evidence="9">
    <location>
        <position position="63"/>
    </location>
    <ligand>
        <name>Zn(2+)</name>
        <dbReference type="ChEBI" id="CHEBI:29105"/>
        <label>1</label>
        <note>catalytic</note>
    </ligand>
</feature>
<dbReference type="Pfam" id="PF23023">
    <property type="entry name" value="Anti-Pycsar_Apyc1"/>
    <property type="match status" value="1"/>
</dbReference>
<dbReference type="RefSeq" id="WP_076430545.1">
    <property type="nucleotide sequence ID" value="NZ_FTNO01000002.1"/>
</dbReference>
<dbReference type="AlphaFoldDB" id="A0A1N7BF19"/>
<comment type="similarity">
    <text evidence="9">Belongs to the RNase Z family.</text>
</comment>
<keyword evidence="4 9" id="KW-0540">Nuclease</keyword>
<comment type="function">
    <text evidence="9">Zinc phosphodiesterase, which displays some tRNA 3'-processing endonuclease activity. Probably involved in tRNA maturation, by removing a 3'-trailer from precursor tRNA.</text>
</comment>
<comment type="subunit">
    <text evidence="2 9">Homodimer.</text>
</comment>
<evidence type="ECO:0000256" key="5">
    <source>
        <dbReference type="ARBA" id="ARBA00022723"/>
    </source>
</evidence>
<evidence type="ECO:0000256" key="8">
    <source>
        <dbReference type="ARBA" id="ARBA00022833"/>
    </source>
</evidence>
<gene>
    <name evidence="9" type="primary">rnz</name>
    <name evidence="10" type="ORF">SAMN05421858_2514</name>
</gene>
<evidence type="ECO:0000313" key="10">
    <source>
        <dbReference type="EMBL" id="SIR49836.1"/>
    </source>
</evidence>
<dbReference type="EMBL" id="FTNO01000002">
    <property type="protein sequence ID" value="SIR49836.1"/>
    <property type="molecule type" value="Genomic_DNA"/>
</dbReference>
<keyword evidence="8 9" id="KW-0862">Zinc</keyword>
<keyword evidence="7 9" id="KW-0378">Hydrolase</keyword>
<keyword evidence="11" id="KW-1185">Reference proteome</keyword>
<dbReference type="Proteomes" id="UP000186914">
    <property type="component" value="Unassembled WGS sequence"/>
</dbReference>
<feature type="binding site" evidence="9">
    <location>
        <position position="66"/>
    </location>
    <ligand>
        <name>Zn(2+)</name>
        <dbReference type="ChEBI" id="CHEBI:29105"/>
        <label>2</label>
        <note>catalytic</note>
    </ligand>
</feature>
<dbReference type="EC" id="3.1.26.11" evidence="9"/>
<dbReference type="PANTHER" id="PTHR46018">
    <property type="entry name" value="ZINC PHOSPHODIESTERASE ELAC PROTEIN 1"/>
    <property type="match status" value="1"/>
</dbReference>
<dbReference type="NCBIfam" id="TIGR02651">
    <property type="entry name" value="RNase_Z"/>
    <property type="match status" value="1"/>
</dbReference>
<dbReference type="PANTHER" id="PTHR46018:SF2">
    <property type="entry name" value="ZINC PHOSPHODIESTERASE ELAC PROTEIN 1"/>
    <property type="match status" value="1"/>
</dbReference>
<dbReference type="SUPFAM" id="SSF56281">
    <property type="entry name" value="Metallo-hydrolase/oxidoreductase"/>
    <property type="match status" value="1"/>
</dbReference>
<evidence type="ECO:0000256" key="3">
    <source>
        <dbReference type="ARBA" id="ARBA00022694"/>
    </source>
</evidence>
<dbReference type="GO" id="GO:0008270">
    <property type="term" value="F:zinc ion binding"/>
    <property type="evidence" value="ECO:0007669"/>
    <property type="project" value="UniProtKB-UniRule"/>
</dbReference>
<evidence type="ECO:0000256" key="4">
    <source>
        <dbReference type="ARBA" id="ARBA00022722"/>
    </source>
</evidence>
<feature type="active site" description="Proton acceptor" evidence="9">
    <location>
        <position position="65"/>
    </location>
</feature>